<feature type="transmembrane region" description="Helical" evidence="1">
    <location>
        <begin position="7"/>
        <end position="30"/>
    </location>
</feature>
<keyword evidence="1" id="KW-1133">Transmembrane helix</keyword>
<sequence length="428" mass="46114">MDLLLEGILMAIMIAIILIFLVYEASAFFAPPSSIDDFNTFASMTSSACTSIQTSSNMQFSSPELFVFQFYDSNSCNSVLQSNANIFSPTSSALSSLAGNYVMCYANVSNPSALGLSSGDQYYFQEPTSNDINFYLSNNNEISGSGNVSSDQLSENAVQVNSSSSFSITLTAPIKVNPNSYSFNAYSYVNTTSNIEFYFNGLSTCSLSYSDVSGLQKLLLVPPCQENITNITIQVTPAVKGAFYYQTNISAVPTKNPSQEYLSQQCTSLPSLVTDRAIENESIICKPILCGGTSFMLTDQNNRPFLGLYGGSYTFLGVQSGINDLQIVNSHPEQLLNSSLTSQTVFEESGLSAGSSWEVTYDKQTKSSIIGLTGGGSTIAFSVPPGNYSFSIPSTGVIIGHIEREAYPNESKGYAVQGSFVFIHFSLT</sequence>
<accession>D6GVQ1</accession>
<reference evidence="2 3" key="1">
    <citation type="journal article" date="2010" name="Proc. Natl. Acad. Sci. U.S.A.">
        <title>Enigmatic, ultrasmall, uncultivated Archaea.</title>
        <authorList>
            <person name="Baker B.J."/>
            <person name="Comolli L.R."/>
            <person name="Dick G.J."/>
            <person name="Hauser L.J."/>
            <person name="Hyatt D."/>
            <person name="Dill B.D."/>
            <person name="Land M.L."/>
            <person name="Verberkmoes N.C."/>
            <person name="Hettich R.L."/>
            <person name="Banfield J.F."/>
        </authorList>
    </citation>
    <scope>NUCLEOTIDE SEQUENCE [LARGE SCALE GENOMIC DNA]</scope>
</reference>
<evidence type="ECO:0000313" key="2">
    <source>
        <dbReference type="EMBL" id="EFD92711.1"/>
    </source>
</evidence>
<evidence type="ECO:0000256" key="1">
    <source>
        <dbReference type="SAM" id="Phobius"/>
    </source>
</evidence>
<dbReference type="EMBL" id="GG745555">
    <property type="protein sequence ID" value="EFD92711.1"/>
    <property type="molecule type" value="Genomic_DNA"/>
</dbReference>
<name>D6GVQ1_PARA5</name>
<dbReference type="Proteomes" id="UP000009376">
    <property type="component" value="Unassembled WGS sequence"/>
</dbReference>
<evidence type="ECO:0000313" key="3">
    <source>
        <dbReference type="Proteomes" id="UP000009376"/>
    </source>
</evidence>
<keyword evidence="1" id="KW-0812">Transmembrane</keyword>
<keyword evidence="1" id="KW-0472">Membrane</keyword>
<organism evidence="2 3">
    <name type="scientific">Candidatus Parvarchaeum acidophilus ARMAN-5</name>
    <dbReference type="NCBI Taxonomy" id="662762"/>
    <lineage>
        <taxon>Archaea</taxon>
        <taxon>Candidatus Parvarchaeota</taxon>
        <taxon>Candidatus Parvarchaeum</taxon>
    </lineage>
</organism>
<dbReference type="AlphaFoldDB" id="D6GVQ1"/>
<protein>
    <submittedName>
        <fullName evidence="2">Uncharacterized protein</fullName>
    </submittedName>
</protein>
<gene>
    <name evidence="2" type="ORF">BJBARM5_0564</name>
</gene>
<proteinExistence type="predicted"/>